<keyword evidence="1" id="KW-0413">Isomerase</keyword>
<evidence type="ECO:0000313" key="1">
    <source>
        <dbReference type="EMBL" id="MFC3760429.1"/>
    </source>
</evidence>
<evidence type="ECO:0000313" key="2">
    <source>
        <dbReference type="Proteomes" id="UP001595699"/>
    </source>
</evidence>
<dbReference type="EMBL" id="JBHRZH010000005">
    <property type="protein sequence ID" value="MFC3760429.1"/>
    <property type="molecule type" value="Genomic_DNA"/>
</dbReference>
<dbReference type="RefSeq" id="WP_205122525.1">
    <property type="nucleotide sequence ID" value="NZ_JAFBCM010000001.1"/>
</dbReference>
<name>A0ABV7Y6N1_9ACTN</name>
<proteinExistence type="predicted"/>
<dbReference type="Proteomes" id="UP001595699">
    <property type="component" value="Unassembled WGS sequence"/>
</dbReference>
<dbReference type="GO" id="GO:0016853">
    <property type="term" value="F:isomerase activity"/>
    <property type="evidence" value="ECO:0007669"/>
    <property type="project" value="UniProtKB-KW"/>
</dbReference>
<keyword evidence="2" id="KW-1185">Reference proteome</keyword>
<accession>A0ABV7Y6N1</accession>
<protein>
    <submittedName>
        <fullName evidence="1">Peptidyl-prolyl cis-trans isomerase</fullName>
    </submittedName>
</protein>
<sequence>MLSRRVGVALVAGVGIVIAALVVTGFALAQRTNEVGSIDGHPVTRAELAFHGQRHEPLDALWRDKATLILANEQGLTVPVDHEEILTELAEENERRADAVANGEVVYGLTEFSIDEYYSHLLTEVRTALKQRLSARAGDPLWVTEADVRRAFDADRDAWSAGATTYRYSKLVVRQPADAADLQRRAAAANRLADLAREPRATLTTGTYDASQTGMVAQDQDLAGLLDQLDEGQISAPVVGTDEITYYELDGETVDENAAFTKYAKRIRQSLVEKKLDQYVQRRIAASDIQIDTDAKDVRE</sequence>
<organism evidence="1 2">
    <name type="scientific">Tenggerimyces flavus</name>
    <dbReference type="NCBI Taxonomy" id="1708749"/>
    <lineage>
        <taxon>Bacteria</taxon>
        <taxon>Bacillati</taxon>
        <taxon>Actinomycetota</taxon>
        <taxon>Actinomycetes</taxon>
        <taxon>Propionibacteriales</taxon>
        <taxon>Nocardioidaceae</taxon>
        <taxon>Tenggerimyces</taxon>
    </lineage>
</organism>
<reference evidence="2" key="1">
    <citation type="journal article" date="2019" name="Int. J. Syst. Evol. Microbiol.">
        <title>The Global Catalogue of Microorganisms (GCM) 10K type strain sequencing project: providing services to taxonomists for standard genome sequencing and annotation.</title>
        <authorList>
            <consortium name="The Broad Institute Genomics Platform"/>
            <consortium name="The Broad Institute Genome Sequencing Center for Infectious Disease"/>
            <person name="Wu L."/>
            <person name="Ma J."/>
        </authorList>
    </citation>
    <scope>NUCLEOTIDE SEQUENCE [LARGE SCALE GENOMIC DNA]</scope>
    <source>
        <strain evidence="2">CGMCC 4.7241</strain>
    </source>
</reference>
<gene>
    <name evidence="1" type="ORF">ACFOUW_06245</name>
</gene>
<comment type="caution">
    <text evidence="1">The sequence shown here is derived from an EMBL/GenBank/DDBJ whole genome shotgun (WGS) entry which is preliminary data.</text>
</comment>